<dbReference type="RefSeq" id="WP_211551453.1">
    <property type="nucleotide sequence ID" value="NZ_JAGTUF010000026.1"/>
</dbReference>
<evidence type="ECO:0000313" key="3">
    <source>
        <dbReference type="Proteomes" id="UP000680714"/>
    </source>
</evidence>
<sequence>MNVVNNVNRLTHSVSEACRIIGVGRSSFYKAVKKGQITILKCGRRTLVPTGECEAFLSRLAEESGK</sequence>
<dbReference type="NCBIfam" id="TIGR01764">
    <property type="entry name" value="excise"/>
    <property type="match status" value="1"/>
</dbReference>
<protein>
    <submittedName>
        <fullName evidence="2">Helix-turn-helix domain-containing protein</fullName>
    </submittedName>
</protein>
<feature type="domain" description="Helix-turn-helix" evidence="1">
    <location>
        <begin position="13"/>
        <end position="59"/>
    </location>
</feature>
<dbReference type="EMBL" id="JAGTUF010000026">
    <property type="protein sequence ID" value="MBR9973582.1"/>
    <property type="molecule type" value="Genomic_DNA"/>
</dbReference>
<dbReference type="InterPro" id="IPR010093">
    <property type="entry name" value="SinI_DNA-bd"/>
</dbReference>
<dbReference type="Pfam" id="PF12728">
    <property type="entry name" value="HTH_17"/>
    <property type="match status" value="1"/>
</dbReference>
<keyword evidence="3" id="KW-1185">Reference proteome</keyword>
<accession>A0ABS5IGM2</accession>
<organism evidence="2 3">
    <name type="scientific">Magnetospirillum sulfuroxidans</name>
    <dbReference type="NCBI Taxonomy" id="611300"/>
    <lineage>
        <taxon>Bacteria</taxon>
        <taxon>Pseudomonadati</taxon>
        <taxon>Pseudomonadota</taxon>
        <taxon>Alphaproteobacteria</taxon>
        <taxon>Rhodospirillales</taxon>
        <taxon>Rhodospirillaceae</taxon>
        <taxon>Magnetospirillum</taxon>
    </lineage>
</organism>
<evidence type="ECO:0000313" key="2">
    <source>
        <dbReference type="EMBL" id="MBR9973582.1"/>
    </source>
</evidence>
<dbReference type="InterPro" id="IPR041657">
    <property type="entry name" value="HTH_17"/>
</dbReference>
<evidence type="ECO:0000259" key="1">
    <source>
        <dbReference type="Pfam" id="PF12728"/>
    </source>
</evidence>
<comment type="caution">
    <text evidence="2">The sequence shown here is derived from an EMBL/GenBank/DDBJ whole genome shotgun (WGS) entry which is preliminary data.</text>
</comment>
<gene>
    <name evidence="2" type="ORF">KEC16_17780</name>
</gene>
<name>A0ABS5IGM2_9PROT</name>
<reference evidence="2 3" key="1">
    <citation type="submission" date="2021-04" db="EMBL/GenBank/DDBJ databases">
        <title>Magnetospirillum sulfuroxidans sp. nov., a facultative chemolithoautotrophic sulfur-oxidizing alphaproteobacterium isolated from freshwater sediment and proposals for Paramagetospirillum gen. nov., and Magnetospirillaceae fam. nov.</title>
        <authorList>
            <person name="Koziaeva V."/>
            <person name="Geelhoed J.S."/>
            <person name="Sorokin D.Y."/>
            <person name="Grouzdev D.S."/>
        </authorList>
    </citation>
    <scope>NUCLEOTIDE SEQUENCE [LARGE SCALE GENOMIC DNA]</scope>
    <source>
        <strain evidence="2 3">J10</strain>
    </source>
</reference>
<dbReference type="Proteomes" id="UP000680714">
    <property type="component" value="Unassembled WGS sequence"/>
</dbReference>
<proteinExistence type="predicted"/>